<dbReference type="AlphaFoldDB" id="A0A2P2DVJ4"/>
<comment type="caution">
    <text evidence="1">The sequence shown here is derived from an EMBL/GenBank/DDBJ whole genome shotgun (WGS) entry which is preliminary data.</text>
</comment>
<evidence type="ECO:0000313" key="2">
    <source>
        <dbReference type="Proteomes" id="UP000245133"/>
    </source>
</evidence>
<organism evidence="1 2">
    <name type="scientific">Leptospira ryugenii</name>
    <dbReference type="NCBI Taxonomy" id="1917863"/>
    <lineage>
        <taxon>Bacteria</taxon>
        <taxon>Pseudomonadati</taxon>
        <taxon>Spirochaetota</taxon>
        <taxon>Spirochaetia</taxon>
        <taxon>Leptospirales</taxon>
        <taxon>Leptospiraceae</taxon>
        <taxon>Leptospira</taxon>
    </lineage>
</organism>
<name>A0A2P2DVJ4_9LEPT</name>
<reference evidence="1 2" key="1">
    <citation type="submission" date="2018-02" db="EMBL/GenBank/DDBJ databases">
        <title>Novel Leptospira species isolated from soil and water in Japan.</title>
        <authorList>
            <person name="Nakao R."/>
            <person name="Masuzawa T."/>
        </authorList>
    </citation>
    <scope>NUCLEOTIDE SEQUENCE [LARGE SCALE GENOMIC DNA]</scope>
    <source>
        <strain evidence="1 2">YH101</strain>
    </source>
</reference>
<dbReference type="RefSeq" id="WP_135354965.1">
    <property type="nucleotide sequence ID" value="NZ_BFBB01000002.1"/>
</dbReference>
<gene>
    <name evidence="1" type="ORF">LPTSP4_01690</name>
</gene>
<proteinExistence type="predicted"/>
<keyword evidence="2" id="KW-1185">Reference proteome</keyword>
<dbReference type="EMBL" id="BFBB01000002">
    <property type="protein sequence ID" value="GBF48669.1"/>
    <property type="molecule type" value="Genomic_DNA"/>
</dbReference>
<protein>
    <submittedName>
        <fullName evidence="1">Uncharacterized protein</fullName>
    </submittedName>
</protein>
<evidence type="ECO:0000313" key="1">
    <source>
        <dbReference type="EMBL" id="GBF48669.1"/>
    </source>
</evidence>
<accession>A0A2P2DVJ4</accession>
<dbReference type="Proteomes" id="UP000245133">
    <property type="component" value="Unassembled WGS sequence"/>
</dbReference>
<dbReference type="OrthoDB" id="328868at2"/>
<sequence>MSYWIQCTSMRSLFTSSALLFFVFFKTCCTSPLQAEKGKKQTTQPSSSLVLEVLGTVSMQSLYLTYMAMGSLSDGFVAQSYDAETTKGVMESYISITETSLQQLEKLFRDGNLSQEDKKILSEIMSTYRSLVKQGKSLVAYIDTGNVDNLKEFEEHRKTVTGKIESLLH</sequence>